<dbReference type="RefSeq" id="WP_377124457.1">
    <property type="nucleotide sequence ID" value="NZ_JBHRSD010000018.1"/>
</dbReference>
<evidence type="ECO:0000259" key="1">
    <source>
        <dbReference type="Pfam" id="PF01396"/>
    </source>
</evidence>
<dbReference type="PANTHER" id="PTHR42785:SF1">
    <property type="entry name" value="DNA TOPOISOMERASE"/>
    <property type="match status" value="1"/>
</dbReference>
<organism evidence="2 3">
    <name type="scientific">Pseudoalteromonas fenneropenaei</name>
    <dbReference type="NCBI Taxonomy" id="1737459"/>
    <lineage>
        <taxon>Bacteria</taxon>
        <taxon>Pseudomonadati</taxon>
        <taxon>Pseudomonadota</taxon>
        <taxon>Gammaproteobacteria</taxon>
        <taxon>Alteromonadales</taxon>
        <taxon>Pseudoalteromonadaceae</taxon>
        <taxon>Pseudoalteromonas</taxon>
    </lineage>
</organism>
<comment type="caution">
    <text evidence="2">The sequence shown here is derived from an EMBL/GenBank/DDBJ whole genome shotgun (WGS) entry which is preliminary data.</text>
</comment>
<feature type="domain" description="DNA topoisomerase type IA zn finger" evidence="1">
    <location>
        <begin position="114"/>
        <end position="150"/>
    </location>
</feature>
<dbReference type="EMBL" id="JBHRSD010000018">
    <property type="protein sequence ID" value="MFC3033203.1"/>
    <property type="molecule type" value="Genomic_DNA"/>
</dbReference>
<dbReference type="SUPFAM" id="SSF57783">
    <property type="entry name" value="Zinc beta-ribbon"/>
    <property type="match status" value="2"/>
</dbReference>
<dbReference type="GO" id="GO:0003677">
    <property type="term" value="F:DNA binding"/>
    <property type="evidence" value="ECO:0007669"/>
    <property type="project" value="UniProtKB-KW"/>
</dbReference>
<dbReference type="PANTHER" id="PTHR42785">
    <property type="entry name" value="DNA TOPOISOMERASE, TYPE IA, CORE"/>
    <property type="match status" value="1"/>
</dbReference>
<keyword evidence="2" id="KW-0238">DNA-binding</keyword>
<feature type="domain" description="DNA topoisomerase type IA zn finger" evidence="1">
    <location>
        <begin position="69"/>
        <end position="103"/>
    </location>
</feature>
<protein>
    <submittedName>
        <fullName evidence="2">Topoisomerase DNA-binding C4 zinc finger domain-containing protein</fullName>
    </submittedName>
</protein>
<evidence type="ECO:0000313" key="2">
    <source>
        <dbReference type="EMBL" id="MFC3033203.1"/>
    </source>
</evidence>
<reference evidence="3" key="1">
    <citation type="journal article" date="2019" name="Int. J. Syst. Evol. Microbiol.">
        <title>The Global Catalogue of Microorganisms (GCM) 10K type strain sequencing project: providing services to taxonomists for standard genome sequencing and annotation.</title>
        <authorList>
            <consortium name="The Broad Institute Genomics Platform"/>
            <consortium name="The Broad Institute Genome Sequencing Center for Infectious Disease"/>
            <person name="Wu L."/>
            <person name="Ma J."/>
        </authorList>
    </citation>
    <scope>NUCLEOTIDE SEQUENCE [LARGE SCALE GENOMIC DNA]</scope>
    <source>
        <strain evidence="3">KCTC 42730</strain>
    </source>
</reference>
<feature type="domain" description="DNA topoisomerase type IA zn finger" evidence="1">
    <location>
        <begin position="21"/>
        <end position="56"/>
    </location>
</feature>
<dbReference type="InterPro" id="IPR013498">
    <property type="entry name" value="Topo_IA_Znf"/>
</dbReference>
<proteinExistence type="predicted"/>
<sequence>MSKIDQQLFDVSRHALEREYEVCPQCGAELVIKYSKNGAFLGCGSYPNCDYVRPLHHHDGHVIKQLDSMCPECAKPLVVRNGRYGMFIGCSGFPACHYIASQQQEVAHQALPACPKCNKGHLTKRVNKFGKHFYSCERYPQCKYSVNLPPVAQSCEACGWPLLVEKKRGAKTVLQCPQKSCQHKHEMP</sequence>
<dbReference type="Pfam" id="PF01396">
    <property type="entry name" value="Zn_ribbon_Top1"/>
    <property type="match status" value="3"/>
</dbReference>
<accession>A0ABV7CL16</accession>
<dbReference type="InterPro" id="IPR000380">
    <property type="entry name" value="Topo_IA"/>
</dbReference>
<dbReference type="Gene3D" id="3.30.65.10">
    <property type="entry name" value="Bacterial Topoisomerase I, domain 1"/>
    <property type="match status" value="2"/>
</dbReference>
<gene>
    <name evidence="2" type="ORF">ACFOEE_11800</name>
</gene>
<evidence type="ECO:0000313" key="3">
    <source>
        <dbReference type="Proteomes" id="UP001595453"/>
    </source>
</evidence>
<name>A0ABV7CL16_9GAMM</name>
<dbReference type="Proteomes" id="UP001595453">
    <property type="component" value="Unassembled WGS sequence"/>
</dbReference>
<keyword evidence="3" id="KW-1185">Reference proteome</keyword>